<gene>
    <name evidence="2" type="ORF">ERS007739_02740</name>
</gene>
<proteinExistence type="predicted"/>
<sequence length="103" mass="11438">MSTSSTSTVTSSPTWTTSDGWSMCFHDSSETCTRPSTPPRSTNAPKLTIEDTTPFRMVPFCKLFRNSLRTSDWVCSSQARRDSTTLLRFLSSSMILASISLPM</sequence>
<feature type="compositionally biased region" description="Low complexity" evidence="1">
    <location>
        <begin position="1"/>
        <end position="18"/>
    </location>
</feature>
<organism evidence="2 3">
    <name type="scientific">Mycobacterium tuberculosis</name>
    <dbReference type="NCBI Taxonomy" id="1773"/>
    <lineage>
        <taxon>Bacteria</taxon>
        <taxon>Bacillati</taxon>
        <taxon>Actinomycetota</taxon>
        <taxon>Actinomycetes</taxon>
        <taxon>Mycobacteriales</taxon>
        <taxon>Mycobacteriaceae</taxon>
        <taxon>Mycobacterium</taxon>
        <taxon>Mycobacterium tuberculosis complex</taxon>
    </lineage>
</organism>
<reference evidence="3" key="1">
    <citation type="submission" date="2015-03" db="EMBL/GenBank/DDBJ databases">
        <authorList>
            <consortium name="Pathogen Informatics"/>
        </authorList>
    </citation>
    <scope>NUCLEOTIDE SEQUENCE [LARGE SCALE GENOMIC DNA]</scope>
    <source>
        <strain evidence="3">N09902308</strain>
    </source>
</reference>
<comment type="caution">
    <text evidence="2">The sequence shown here is derived from an EMBL/GenBank/DDBJ whole genome shotgun (WGS) entry which is preliminary data.</text>
</comment>
<evidence type="ECO:0000313" key="2">
    <source>
        <dbReference type="EMBL" id="COY52215.1"/>
    </source>
</evidence>
<evidence type="ECO:0000313" key="3">
    <source>
        <dbReference type="Proteomes" id="UP000039021"/>
    </source>
</evidence>
<feature type="compositionally biased region" description="Low complexity" evidence="1">
    <location>
        <begin position="30"/>
        <end position="45"/>
    </location>
</feature>
<evidence type="ECO:0000256" key="1">
    <source>
        <dbReference type="SAM" id="MobiDB-lite"/>
    </source>
</evidence>
<name>A0A916LC54_MYCTX</name>
<feature type="region of interest" description="Disordered" evidence="1">
    <location>
        <begin position="1"/>
        <end position="48"/>
    </location>
</feature>
<accession>A0A916LC54</accession>
<dbReference type="Proteomes" id="UP000039021">
    <property type="component" value="Unassembled WGS sequence"/>
</dbReference>
<dbReference type="EMBL" id="CSBK01001301">
    <property type="protein sequence ID" value="COY52215.1"/>
    <property type="molecule type" value="Genomic_DNA"/>
</dbReference>
<dbReference type="AlphaFoldDB" id="A0A916LC54"/>
<protein>
    <submittedName>
        <fullName evidence="2">Uncharacterized protein</fullName>
    </submittedName>
</protein>